<dbReference type="InterPro" id="IPR005182">
    <property type="entry name" value="YdbS-like_PH"/>
</dbReference>
<evidence type="ECO:0000256" key="1">
    <source>
        <dbReference type="SAM" id="Phobius"/>
    </source>
</evidence>
<feature type="transmembrane region" description="Helical" evidence="1">
    <location>
        <begin position="57"/>
        <end position="84"/>
    </location>
</feature>
<dbReference type="Pfam" id="PF03703">
    <property type="entry name" value="bPH_2"/>
    <property type="match status" value="3"/>
</dbReference>
<evidence type="ECO:0000313" key="3">
    <source>
        <dbReference type="EMBL" id="KSW13033.1"/>
    </source>
</evidence>
<evidence type="ECO:0000259" key="2">
    <source>
        <dbReference type="Pfam" id="PF03703"/>
    </source>
</evidence>
<keyword evidence="1" id="KW-1133">Transmembrane helix</keyword>
<dbReference type="RefSeq" id="WP_060565822.1">
    <property type="nucleotide sequence ID" value="NZ_CP040006.1"/>
</dbReference>
<feature type="domain" description="YdbS-like PH" evidence="2">
    <location>
        <begin position="86"/>
        <end position="164"/>
    </location>
</feature>
<dbReference type="PANTHER" id="PTHR34473:SF2">
    <property type="entry name" value="UPF0699 TRANSMEMBRANE PROTEIN YDBT"/>
    <property type="match status" value="1"/>
</dbReference>
<comment type="caution">
    <text evidence="3">The sequence shown here is derived from an EMBL/GenBank/DDBJ whole genome shotgun (WGS) entry which is preliminary data.</text>
</comment>
<feature type="transmembrane region" description="Helical" evidence="1">
    <location>
        <begin position="211"/>
        <end position="231"/>
    </location>
</feature>
<keyword evidence="1" id="KW-0812">Transmembrane</keyword>
<dbReference type="AlphaFoldDB" id="A0A0V8RY78"/>
<organism evidence="3 4">
    <name type="scientific">Schaalia odontolytica</name>
    <dbReference type="NCBI Taxonomy" id="1660"/>
    <lineage>
        <taxon>Bacteria</taxon>
        <taxon>Bacillati</taxon>
        <taxon>Actinomycetota</taxon>
        <taxon>Actinomycetes</taxon>
        <taxon>Actinomycetales</taxon>
        <taxon>Actinomycetaceae</taxon>
        <taxon>Schaalia</taxon>
    </lineage>
</organism>
<sequence length="519" mass="56363">MSADLSSDGIAPEDWKPLHPLTYVPRVVGSVTGVGGLVSLSNASAIERLLNGEAPAWLATTGIFLGLLIIAGIVLAIAGAYCYLSWTKTRYAVSNTAIWYRAGILKRTQRHARLTRIQTINVSYSLIGRLLRLGYLDIEVAGGADSSIKLGLLPAQRLEELRALLLALASGAIDEAVDPADLTPASARVTTAQTPLEAPERPVFKVGFVKLLVSMLATIDNAIALFFGIFLLGLNGFLVGVVGVSSIMSFLGILAGAFSLLAGVWARFDREFGFTAAIAADGVRIDRGLTARRHVTIPPGRIHAIEVTQPLIWRLFGWYRVEITQAGNSAHTTDEKNKGMQVDVASDVLLPVGSRVEVIQAIAMAIPDLGVEDPDGFLESLRVGTGEDRWMTPIPQRARILDPLVYKRRAFGLTDAVFAIRDGFFNLRFSIIPLTRIQSVSLHQGPIQRWRRVASVRAALVPGPVASMAEHVEAGRSLELWAQLSQASKVRREAEVPERWLSRVTEIVEATSQRAEDDK</sequence>
<keyword evidence="1" id="KW-0472">Membrane</keyword>
<feature type="domain" description="YdbS-like PH" evidence="2">
    <location>
        <begin position="276"/>
        <end position="338"/>
    </location>
</feature>
<gene>
    <name evidence="3" type="ORF">APY09_01320</name>
</gene>
<feature type="domain" description="YdbS-like PH" evidence="2">
    <location>
        <begin position="406"/>
        <end position="465"/>
    </location>
</feature>
<name>A0A0V8RY78_9ACTO</name>
<evidence type="ECO:0000313" key="4">
    <source>
        <dbReference type="Proteomes" id="UP000054686"/>
    </source>
</evidence>
<accession>A0A0V8RY78</accession>
<reference evidence="3 4" key="1">
    <citation type="submission" date="2015-10" db="EMBL/GenBank/DDBJ databases">
        <title>Draft Genome of Actinomyces odontolyticus subsp. actinosynbacter strain XH001.</title>
        <authorList>
            <person name="Mclean J.S."/>
            <person name="He X."/>
        </authorList>
    </citation>
    <scope>NUCLEOTIDE SEQUENCE [LARGE SCALE GENOMIC DNA]</scope>
    <source>
        <strain evidence="3 4">XH001</strain>
    </source>
</reference>
<dbReference type="EMBL" id="LLVT01000001">
    <property type="protein sequence ID" value="KSW13033.1"/>
    <property type="molecule type" value="Genomic_DNA"/>
</dbReference>
<dbReference type="PIRSF" id="PIRSF026631">
    <property type="entry name" value="UCP026631"/>
    <property type="match status" value="1"/>
</dbReference>
<feature type="transmembrane region" description="Helical" evidence="1">
    <location>
        <begin position="237"/>
        <end position="265"/>
    </location>
</feature>
<dbReference type="OrthoDB" id="3190163at2"/>
<proteinExistence type="predicted"/>
<dbReference type="PANTHER" id="PTHR34473">
    <property type="entry name" value="UPF0699 TRANSMEMBRANE PROTEIN YDBS"/>
    <property type="match status" value="1"/>
</dbReference>
<protein>
    <submittedName>
        <fullName evidence="3">PH domain protein</fullName>
    </submittedName>
</protein>
<dbReference type="Proteomes" id="UP000054686">
    <property type="component" value="Unassembled WGS sequence"/>
</dbReference>
<dbReference type="InterPro" id="IPR014529">
    <property type="entry name" value="UCP026631"/>
</dbReference>